<evidence type="ECO:0000313" key="3">
    <source>
        <dbReference type="Proteomes" id="UP000502005"/>
    </source>
</evidence>
<keyword evidence="2" id="KW-0614">Plasmid</keyword>
<name>A0A6B9GCT4_PANCY</name>
<dbReference type="InterPro" id="IPR054657">
    <property type="entry name" value="T6SS_periplasmic_put"/>
</dbReference>
<dbReference type="AlphaFoldDB" id="A0A6B9GCT4"/>
<dbReference type="Pfam" id="PF24295">
    <property type="entry name" value="DUF7480"/>
    <property type="match status" value="1"/>
</dbReference>
<proteinExistence type="predicted"/>
<dbReference type="NCBIfam" id="NF045617">
    <property type="entry name" value="mostly_LP"/>
    <property type="match status" value="1"/>
</dbReference>
<dbReference type="EMBL" id="CP024770">
    <property type="protein sequence ID" value="QGY33260.1"/>
    <property type="molecule type" value="Genomic_DNA"/>
</dbReference>
<accession>A0A6B9GCT4</accession>
<protein>
    <recommendedName>
        <fullName evidence="1">DUF7480 domain-containing protein</fullName>
    </recommendedName>
</protein>
<dbReference type="InterPro" id="IPR055903">
    <property type="entry name" value="DUF7480"/>
</dbReference>
<geneLocation type="plasmid" evidence="3">
    <name>pne1b</name>
</geneLocation>
<evidence type="ECO:0000313" key="2">
    <source>
        <dbReference type="EMBL" id="QGY33260.1"/>
    </source>
</evidence>
<organism evidence="2 3">
    <name type="scientific">Pantoea cypripedii</name>
    <name type="common">Pectobacterium cypripedii</name>
    <name type="synonym">Erwinia cypripedii</name>
    <dbReference type="NCBI Taxonomy" id="55209"/>
    <lineage>
        <taxon>Bacteria</taxon>
        <taxon>Pseudomonadati</taxon>
        <taxon>Pseudomonadota</taxon>
        <taxon>Gammaproteobacteria</taxon>
        <taxon>Enterobacterales</taxon>
        <taxon>Erwiniaceae</taxon>
        <taxon>Pantoea</taxon>
    </lineage>
</organism>
<gene>
    <name evidence="2" type="ORF">CUN67_25645</name>
</gene>
<sequence length="129" mass="14156">MKKFIVLATAFLLSGCPGPGDRMVSRSSATATLKENNVCILSPMKPGEQIIAVQIYSDKDEKLIRTFEAKPVYVARGGCLPVFDYSFISGQKYSIAYDVMSVNSGSHLITVEFLKYIDSSGNIKVRNAH</sequence>
<feature type="domain" description="DUF7480" evidence="1">
    <location>
        <begin position="27"/>
        <end position="112"/>
    </location>
</feature>
<dbReference type="RefSeq" id="WP_208718261.1">
    <property type="nucleotide sequence ID" value="NZ_CP024770.1"/>
</dbReference>
<dbReference type="PROSITE" id="PS51257">
    <property type="entry name" value="PROKAR_LIPOPROTEIN"/>
    <property type="match status" value="1"/>
</dbReference>
<reference evidence="2 3" key="1">
    <citation type="submission" date="2017-11" db="EMBL/GenBank/DDBJ databases">
        <title>Genome sequence of Pantoea cypripedii NE1.</title>
        <authorList>
            <person name="Nascimento F.X."/>
        </authorList>
    </citation>
    <scope>NUCLEOTIDE SEQUENCE [LARGE SCALE GENOMIC DNA]</scope>
    <source>
        <strain evidence="2 3">NE1</strain>
        <plasmid evidence="3">pne1b</plasmid>
    </source>
</reference>
<evidence type="ECO:0000259" key="1">
    <source>
        <dbReference type="Pfam" id="PF24295"/>
    </source>
</evidence>
<dbReference type="Proteomes" id="UP000502005">
    <property type="component" value="Plasmid pNE1B"/>
</dbReference>